<dbReference type="GO" id="GO:0008170">
    <property type="term" value="F:N-methyltransferase activity"/>
    <property type="evidence" value="ECO:0007669"/>
    <property type="project" value="InterPro"/>
</dbReference>
<dbReference type="PANTHER" id="PTHR42933:SF3">
    <property type="entry name" value="TYPE I RESTRICTION ENZYME MJAVIII METHYLASE SUBUNIT"/>
    <property type="match status" value="1"/>
</dbReference>
<evidence type="ECO:0000313" key="9">
    <source>
        <dbReference type="EMBL" id="QSG11877.1"/>
    </source>
</evidence>
<dbReference type="PANTHER" id="PTHR42933">
    <property type="entry name" value="SLR6095 PROTEIN"/>
    <property type="match status" value="1"/>
</dbReference>
<dbReference type="Pfam" id="PF02384">
    <property type="entry name" value="N6_Mtase"/>
    <property type="match status" value="1"/>
</dbReference>
<keyword evidence="2 9" id="KW-0489">Methyltransferase</keyword>
<evidence type="ECO:0000256" key="5">
    <source>
        <dbReference type="ARBA" id="ARBA00022747"/>
    </source>
</evidence>
<evidence type="ECO:0000256" key="1">
    <source>
        <dbReference type="ARBA" id="ARBA00011900"/>
    </source>
</evidence>
<dbReference type="Gene3D" id="1.20.1260.30">
    <property type="match status" value="1"/>
</dbReference>
<reference evidence="9" key="1">
    <citation type="submission" date="2020-11" db="EMBL/GenBank/DDBJ databases">
        <title>Carbohydrate-dependent, anaerobic sulfur respiration: A novel catabolism in halophilic archaea.</title>
        <authorList>
            <person name="Sorokin D.Y."/>
            <person name="Messina E."/>
            <person name="Smedile F."/>
            <person name="La Cono V."/>
            <person name="Hallsworth J.E."/>
            <person name="Yakimov M.M."/>
        </authorList>
    </citation>
    <scope>NUCLEOTIDE SEQUENCE</scope>
    <source>
        <strain evidence="9">HSR-Bgl</strain>
    </source>
</reference>
<dbReference type="InterPro" id="IPR022749">
    <property type="entry name" value="D12N6_MeTrfase_N"/>
</dbReference>
<proteinExistence type="predicted"/>
<keyword evidence="3 9" id="KW-0808">Transferase</keyword>
<dbReference type="Proteomes" id="UP000663305">
    <property type="component" value="Chromosome"/>
</dbReference>
<keyword evidence="4" id="KW-0949">S-adenosyl-L-methionine</keyword>
<organism evidence="9 10">
    <name type="scientific">Halapricum desulfuricans</name>
    <dbReference type="NCBI Taxonomy" id="2841257"/>
    <lineage>
        <taxon>Archaea</taxon>
        <taxon>Methanobacteriati</taxon>
        <taxon>Methanobacteriota</taxon>
        <taxon>Stenosarchaea group</taxon>
        <taxon>Halobacteria</taxon>
        <taxon>Halobacteriales</taxon>
        <taxon>Haloarculaceae</taxon>
        <taxon>Halapricum</taxon>
    </lineage>
</organism>
<feature type="domain" description="N6 adenine-specific DNA methyltransferase N-terminal" evidence="8">
    <location>
        <begin position="14"/>
        <end position="138"/>
    </location>
</feature>
<keyword evidence="5" id="KW-0680">Restriction system</keyword>
<evidence type="ECO:0000313" key="10">
    <source>
        <dbReference type="Proteomes" id="UP000663305"/>
    </source>
</evidence>
<sequence>MSTNVYHDVTPEELGKKLYGCADAIRDAVDEARYKNYILPLVFYKSIDDTFADRLEEKKDQFAGDEELARKAITGMSVPEDYRWSDITERSENIAPYLDEAFTALERENDQLRGVVRVTYSDEDALNDQRLRDLVQRINAFELSTEKVEKDFLGEAYMYMVGEFAKDEGKEGGQFFTPTDVIDLLVRILAKGGDTDGFEKGASFHDPTAGSAGFLVHAASYFRNEQDGDPSTWNITGQELNADIASVAQMNTFMHGLEAEIRREDSLANPAFSNYLDDEEGFDYVLANFPFSADWPKSDLKDDKWDRFDWHEKLPRADRGDYAFIMHIAKLLNDSGRAAVVIPHGVLFRSNEGRYREAMVDDDIVEAIIGLPDNLFQNVSLPSAVLVLNRDKDPSREDEVMFINASEEDFYTEQNNHNDLTETGIERILDAYSGWQTEDGICRAVPVDEIAENDYNLSISLYIDTIGDEEIVEVTSAYSQLKDARSARDAAEAQVDEDMGVLGYE</sequence>
<dbReference type="EC" id="2.1.1.72" evidence="1"/>
<gene>
    <name evidence="9" type="primary">hsdM2</name>
    <name evidence="9" type="ORF">HSBGL_1460</name>
</gene>
<dbReference type="AlphaFoldDB" id="A0A897NGN7"/>
<dbReference type="Gene3D" id="3.40.50.150">
    <property type="entry name" value="Vaccinia Virus protein VP39"/>
    <property type="match status" value="1"/>
</dbReference>
<evidence type="ECO:0000259" key="7">
    <source>
        <dbReference type="Pfam" id="PF02384"/>
    </source>
</evidence>
<protein>
    <recommendedName>
        <fullName evidence="1">site-specific DNA-methyltransferase (adenine-specific)</fullName>
        <ecNumber evidence="1">2.1.1.72</ecNumber>
    </recommendedName>
</protein>
<dbReference type="InterPro" id="IPR051537">
    <property type="entry name" value="DNA_Adenine_Mtase"/>
</dbReference>
<comment type="catalytic activity">
    <reaction evidence="6">
        <text>a 2'-deoxyadenosine in DNA + S-adenosyl-L-methionine = an N(6)-methyl-2'-deoxyadenosine in DNA + S-adenosyl-L-homocysteine + H(+)</text>
        <dbReference type="Rhea" id="RHEA:15197"/>
        <dbReference type="Rhea" id="RHEA-COMP:12418"/>
        <dbReference type="Rhea" id="RHEA-COMP:12419"/>
        <dbReference type="ChEBI" id="CHEBI:15378"/>
        <dbReference type="ChEBI" id="CHEBI:57856"/>
        <dbReference type="ChEBI" id="CHEBI:59789"/>
        <dbReference type="ChEBI" id="CHEBI:90615"/>
        <dbReference type="ChEBI" id="CHEBI:90616"/>
        <dbReference type="EC" id="2.1.1.72"/>
    </reaction>
</comment>
<evidence type="ECO:0000256" key="4">
    <source>
        <dbReference type="ARBA" id="ARBA00022691"/>
    </source>
</evidence>
<dbReference type="InterPro" id="IPR038333">
    <property type="entry name" value="T1MK-like_N_sf"/>
</dbReference>
<dbReference type="InterPro" id="IPR029063">
    <property type="entry name" value="SAM-dependent_MTases_sf"/>
</dbReference>
<dbReference type="GO" id="GO:0009307">
    <property type="term" value="P:DNA restriction-modification system"/>
    <property type="evidence" value="ECO:0007669"/>
    <property type="project" value="UniProtKB-KW"/>
</dbReference>
<dbReference type="PRINTS" id="PR00507">
    <property type="entry name" value="N12N6MTFRASE"/>
</dbReference>
<dbReference type="GO" id="GO:0032259">
    <property type="term" value="P:methylation"/>
    <property type="evidence" value="ECO:0007669"/>
    <property type="project" value="UniProtKB-KW"/>
</dbReference>
<dbReference type="Pfam" id="PF12161">
    <property type="entry name" value="HsdM_N"/>
    <property type="match status" value="1"/>
</dbReference>
<evidence type="ECO:0000256" key="6">
    <source>
        <dbReference type="ARBA" id="ARBA00047942"/>
    </source>
</evidence>
<dbReference type="SUPFAM" id="SSF53335">
    <property type="entry name" value="S-adenosyl-L-methionine-dependent methyltransferases"/>
    <property type="match status" value="1"/>
</dbReference>
<dbReference type="EMBL" id="CP064789">
    <property type="protein sequence ID" value="QSG11877.1"/>
    <property type="molecule type" value="Genomic_DNA"/>
</dbReference>
<accession>A0A897NGN7</accession>
<dbReference type="InterPro" id="IPR003356">
    <property type="entry name" value="DNA_methylase_A-5"/>
</dbReference>
<dbReference type="REBASE" id="473027">
    <property type="entry name" value="M.HarBg1ORF1460P"/>
</dbReference>
<evidence type="ECO:0000256" key="3">
    <source>
        <dbReference type="ARBA" id="ARBA00022679"/>
    </source>
</evidence>
<evidence type="ECO:0000259" key="8">
    <source>
        <dbReference type="Pfam" id="PF12161"/>
    </source>
</evidence>
<name>A0A897NGN7_9EURY</name>
<dbReference type="GO" id="GO:0009007">
    <property type="term" value="F:site-specific DNA-methyltransferase (adenine-specific) activity"/>
    <property type="evidence" value="ECO:0007669"/>
    <property type="project" value="UniProtKB-EC"/>
</dbReference>
<dbReference type="GeneID" id="68860992"/>
<dbReference type="RefSeq" id="WP_229126395.1">
    <property type="nucleotide sequence ID" value="NZ_CP064789.1"/>
</dbReference>
<feature type="domain" description="DNA methylase adenine-specific" evidence="7">
    <location>
        <begin position="149"/>
        <end position="468"/>
    </location>
</feature>
<dbReference type="GO" id="GO:0003677">
    <property type="term" value="F:DNA binding"/>
    <property type="evidence" value="ECO:0007669"/>
    <property type="project" value="InterPro"/>
</dbReference>
<evidence type="ECO:0000256" key="2">
    <source>
        <dbReference type="ARBA" id="ARBA00022603"/>
    </source>
</evidence>